<dbReference type="Pfam" id="PF01396">
    <property type="entry name" value="Zn_ribbon_Top1"/>
    <property type="match status" value="1"/>
</dbReference>
<reference evidence="10 11" key="2">
    <citation type="submission" date="2019-01" db="EMBL/GenBank/DDBJ databases">
        <title>The Pseudomonas aeruginosa pan-genome provides new insights on its population structure, horizontal gene transfer and pathogenicity.</title>
        <authorList>
            <person name="Freschi L."/>
            <person name="Vincent A.T."/>
            <person name="Jeukens J."/>
            <person name="Emond-Rheault J.-G."/>
            <person name="Kukavica-Ibrulj I."/>
            <person name="Dupont M.-J."/>
            <person name="Charette S.J."/>
            <person name="Boyle B."/>
            <person name="Levesque R.C."/>
        </authorList>
    </citation>
    <scope>NUCLEOTIDE SEQUENCE [LARGE SCALE GENOMIC DNA]</scope>
    <source>
        <strain evidence="10 11">PA-W36</strain>
    </source>
</reference>
<dbReference type="Gene3D" id="3.40.91.30">
    <property type="match status" value="1"/>
</dbReference>
<organism evidence="10 11">
    <name type="scientific">Pseudomonas aeruginosa</name>
    <dbReference type="NCBI Taxonomy" id="287"/>
    <lineage>
        <taxon>Bacteria</taxon>
        <taxon>Pseudomonadati</taxon>
        <taxon>Pseudomonadota</taxon>
        <taxon>Gammaproteobacteria</taxon>
        <taxon>Pseudomonadales</taxon>
        <taxon>Pseudomonadaceae</taxon>
        <taxon>Pseudomonas</taxon>
    </lineage>
</organism>
<dbReference type="SUPFAM" id="SSF52540">
    <property type="entry name" value="P-loop containing nucleoside triphosphate hydrolases"/>
    <property type="match status" value="1"/>
</dbReference>
<evidence type="ECO:0000256" key="7">
    <source>
        <dbReference type="ARBA" id="ARBA00034808"/>
    </source>
</evidence>
<dbReference type="GO" id="GO:0000725">
    <property type="term" value="P:recombinational repair"/>
    <property type="evidence" value="ECO:0007669"/>
    <property type="project" value="TreeGrafter"/>
</dbReference>
<keyword evidence="2" id="KW-0378">Hydrolase</keyword>
<evidence type="ECO:0000256" key="5">
    <source>
        <dbReference type="ARBA" id="ARBA00023235"/>
    </source>
</evidence>
<dbReference type="Pfam" id="PF00580">
    <property type="entry name" value="UvrD-helicase"/>
    <property type="match status" value="1"/>
</dbReference>
<dbReference type="EC" id="5.6.2.4" evidence="7"/>
<keyword evidence="5" id="KW-0413">Isomerase</keyword>
<protein>
    <recommendedName>
        <fullName evidence="7">DNA 3'-5' helicase</fullName>
        <ecNumber evidence="7">5.6.2.4</ecNumber>
    </recommendedName>
</protein>
<dbReference type="GO" id="GO:0005524">
    <property type="term" value="F:ATP binding"/>
    <property type="evidence" value="ECO:0007669"/>
    <property type="project" value="UniProtKB-UniRule"/>
</dbReference>
<evidence type="ECO:0000256" key="2">
    <source>
        <dbReference type="ARBA" id="ARBA00022801"/>
    </source>
</evidence>
<feature type="region of interest" description="Disordered" evidence="9">
    <location>
        <begin position="906"/>
        <end position="927"/>
    </location>
</feature>
<dbReference type="InterPro" id="IPR000212">
    <property type="entry name" value="DNA_helicase_UvrD/REP"/>
</dbReference>
<evidence type="ECO:0000256" key="8">
    <source>
        <dbReference type="ARBA" id="ARBA00048988"/>
    </source>
</evidence>
<dbReference type="Pfam" id="PF13361">
    <property type="entry name" value="UvrD_C"/>
    <property type="match status" value="1"/>
</dbReference>
<evidence type="ECO:0000256" key="9">
    <source>
        <dbReference type="SAM" id="MobiDB-lite"/>
    </source>
</evidence>
<keyword evidence="4" id="KW-0067">ATP-binding</keyword>
<dbReference type="SUPFAM" id="SSF57783">
    <property type="entry name" value="Zinc beta-ribbon"/>
    <property type="match status" value="1"/>
</dbReference>
<sequence>MTFTPSPVGRFFTASPRWKLRVSGHKVSLEIDGKAVGAPSNNASPISVRLGLFWASVERADGRLGGLSKSDAGHLNHLIKSAAEKRRVQLAERAPTYALAIKHINNWVESIEAALAKAKADRRWFTREQQGELLARRPILSVSNIELNELASNTELRALAKLSLQDTESTLENWRRDWISTWAEVNQTHTQNELEASAPLLSKVESRPLTEEQAKAVICFDNRVQVVASAGSGKTSIMVAKAAYAINRGIALPSEIILLAFNAAAAEELAERAERSFKRLGMDNISVHAKTFHKLGLDIIGKATNKKPNVPDWAHKDKPSLEKMALIVDQLKDRDPVFRTRWDLFRLVFGRDIPHFNNKVDSKAQEASPDGTYTLDGKYVRSMEECMIANWLFYNGVPYEYEPPYPHDTATAEHRQYHPDFFYPTLNLYHEHFALDGNGQPPPHFKKYLSGVDWKRALHAQKGTHLIETTSHQIRQNTWMEHLTKELTKRGVTLDPNPSRPISGLGQAPIDHSELLSLMRTFIRHAKSNCLSLSDLLGRVQQLPHAAFQHRYLKFLEILAPVWEGWDKALKAEQGIDFEDMLNMAARHVENGAYSPPYRLVMADEFQDASQARARLCKALVKAPGRHFFAVGDDWQSINRFAGADVSVMTRFREFFGSDQILKLETTFRCPQKICDTSSQFVVKNPAQLTKNVSSVTPAVGTELVAYQVNEPAALKKAVAKYLLNLARQISEGTIPPKAGGKIKVYVLGRYNKDEEYVPKDWQSQYGDLIELSFLSMHRSKGAEADYVILPAMLSQKRNRSFPSTRADDPLISIAMPQGDSYHLGEERRLFYVALTRARRSVAMFTVANQVSTFLTELEKDEQVKITPLEPPGPSCPLCKTGSIITRSSVNGDFLTCSNFPACRYKPPKPQPARRPRFAKEHNVRSK</sequence>
<dbReference type="InterPro" id="IPR027417">
    <property type="entry name" value="P-loop_NTPase"/>
</dbReference>
<dbReference type="PROSITE" id="PS51198">
    <property type="entry name" value="UVRD_HELICASE_ATP_BIND"/>
    <property type="match status" value="1"/>
</dbReference>
<evidence type="ECO:0000256" key="1">
    <source>
        <dbReference type="ARBA" id="ARBA00022741"/>
    </source>
</evidence>
<comment type="caution">
    <text evidence="10">The sequence shown here is derived from an EMBL/GenBank/DDBJ whole genome shotgun (WGS) entry which is preliminary data.</text>
</comment>
<dbReference type="GO" id="GO:0016787">
    <property type="term" value="F:hydrolase activity"/>
    <property type="evidence" value="ECO:0007669"/>
    <property type="project" value="UniProtKB-UniRule"/>
</dbReference>
<evidence type="ECO:0000313" key="11">
    <source>
        <dbReference type="Proteomes" id="UP000284767"/>
    </source>
</evidence>
<dbReference type="GO" id="GO:0005829">
    <property type="term" value="C:cytosol"/>
    <property type="evidence" value="ECO:0007669"/>
    <property type="project" value="TreeGrafter"/>
</dbReference>
<comment type="catalytic activity">
    <reaction evidence="8">
        <text>ATP + H2O = ADP + phosphate + H(+)</text>
        <dbReference type="Rhea" id="RHEA:13065"/>
        <dbReference type="ChEBI" id="CHEBI:15377"/>
        <dbReference type="ChEBI" id="CHEBI:15378"/>
        <dbReference type="ChEBI" id="CHEBI:30616"/>
        <dbReference type="ChEBI" id="CHEBI:43474"/>
        <dbReference type="ChEBI" id="CHEBI:456216"/>
        <dbReference type="EC" id="5.6.2.4"/>
    </reaction>
</comment>
<dbReference type="AlphaFoldDB" id="A0A7M3A3I5"/>
<dbReference type="GO" id="GO:0006265">
    <property type="term" value="P:DNA topological change"/>
    <property type="evidence" value="ECO:0007669"/>
    <property type="project" value="InterPro"/>
</dbReference>
<evidence type="ECO:0000313" key="10">
    <source>
        <dbReference type="EMBL" id="RPM23643.1"/>
    </source>
</evidence>
<dbReference type="Proteomes" id="UP000284767">
    <property type="component" value="Unassembled WGS sequence"/>
</dbReference>
<feature type="compositionally biased region" description="Basic and acidic residues" evidence="9">
    <location>
        <begin position="918"/>
        <end position="927"/>
    </location>
</feature>
<dbReference type="InterPro" id="IPR014017">
    <property type="entry name" value="DNA_helicase_UvrD-like_C"/>
</dbReference>
<dbReference type="GO" id="GO:0043138">
    <property type="term" value="F:3'-5' DNA helicase activity"/>
    <property type="evidence" value="ECO:0007669"/>
    <property type="project" value="UniProtKB-EC"/>
</dbReference>
<comment type="catalytic activity">
    <reaction evidence="6">
        <text>Couples ATP hydrolysis with the unwinding of duplex DNA by translocating in the 3'-5' direction.</text>
        <dbReference type="EC" id="5.6.2.4"/>
    </reaction>
</comment>
<name>A0A7M3A3I5_PSEAI</name>
<dbReference type="Gene3D" id="3.30.65.10">
    <property type="entry name" value="Bacterial Topoisomerase I, domain 1"/>
    <property type="match status" value="1"/>
</dbReference>
<evidence type="ECO:0000256" key="6">
    <source>
        <dbReference type="ARBA" id="ARBA00034617"/>
    </source>
</evidence>
<dbReference type="EMBL" id="NSNE01000001">
    <property type="protein sequence ID" value="RPM23643.1"/>
    <property type="molecule type" value="Genomic_DNA"/>
</dbReference>
<dbReference type="PANTHER" id="PTHR11070">
    <property type="entry name" value="UVRD / RECB / PCRA DNA HELICASE FAMILY MEMBER"/>
    <property type="match status" value="1"/>
</dbReference>
<evidence type="ECO:0000256" key="3">
    <source>
        <dbReference type="ARBA" id="ARBA00022806"/>
    </source>
</evidence>
<dbReference type="GO" id="GO:0003916">
    <property type="term" value="F:DNA topoisomerase activity"/>
    <property type="evidence" value="ECO:0007669"/>
    <property type="project" value="InterPro"/>
</dbReference>
<dbReference type="Gene3D" id="3.40.50.300">
    <property type="entry name" value="P-loop containing nucleotide triphosphate hydrolases"/>
    <property type="match status" value="3"/>
</dbReference>
<keyword evidence="1" id="KW-0547">Nucleotide-binding</keyword>
<dbReference type="PANTHER" id="PTHR11070:SF63">
    <property type="entry name" value="DNA HELICASE IV"/>
    <property type="match status" value="1"/>
</dbReference>
<reference evidence="10 11" key="1">
    <citation type="submission" date="2017-08" db="EMBL/GenBank/DDBJ databases">
        <authorList>
            <person name="Feschi L."/>
            <person name="Jeukens J."/>
            <person name="Emond-Rheault J.-G."/>
            <person name="Kukavica-Ibrulj I."/>
            <person name="Boyle B."/>
            <person name="Levesque R.C."/>
        </authorList>
    </citation>
    <scope>NUCLEOTIDE SEQUENCE [LARGE SCALE GENOMIC DNA]</scope>
    <source>
        <strain evidence="10 11">PA-W36</strain>
    </source>
</reference>
<keyword evidence="3 10" id="KW-0347">Helicase</keyword>
<dbReference type="InterPro" id="IPR014016">
    <property type="entry name" value="UvrD-like_ATP-bd"/>
</dbReference>
<dbReference type="GO" id="GO:0005694">
    <property type="term" value="C:chromosome"/>
    <property type="evidence" value="ECO:0007669"/>
    <property type="project" value="InterPro"/>
</dbReference>
<accession>A0A7M3A3I5</accession>
<dbReference type="GO" id="GO:0003677">
    <property type="term" value="F:DNA binding"/>
    <property type="evidence" value="ECO:0007669"/>
    <property type="project" value="InterPro"/>
</dbReference>
<dbReference type="InterPro" id="IPR013498">
    <property type="entry name" value="Topo_IA_Znf"/>
</dbReference>
<evidence type="ECO:0000256" key="4">
    <source>
        <dbReference type="ARBA" id="ARBA00022840"/>
    </source>
</evidence>
<gene>
    <name evidence="10" type="ORF">IPC1295_00885</name>
</gene>
<proteinExistence type="predicted"/>